<comment type="caution">
    <text evidence="1">The sequence shown here is derived from an EMBL/GenBank/DDBJ whole genome shotgun (WGS) entry which is preliminary data.</text>
</comment>
<feature type="non-terminal residue" evidence="1">
    <location>
        <position position="155"/>
    </location>
</feature>
<organism evidence="1 2">
    <name type="scientific">Nicotiana attenuata</name>
    <name type="common">Coyote tobacco</name>
    <dbReference type="NCBI Taxonomy" id="49451"/>
    <lineage>
        <taxon>Eukaryota</taxon>
        <taxon>Viridiplantae</taxon>
        <taxon>Streptophyta</taxon>
        <taxon>Embryophyta</taxon>
        <taxon>Tracheophyta</taxon>
        <taxon>Spermatophyta</taxon>
        <taxon>Magnoliopsida</taxon>
        <taxon>eudicotyledons</taxon>
        <taxon>Gunneridae</taxon>
        <taxon>Pentapetalae</taxon>
        <taxon>asterids</taxon>
        <taxon>lamiids</taxon>
        <taxon>Solanales</taxon>
        <taxon>Solanaceae</taxon>
        <taxon>Nicotianoideae</taxon>
        <taxon>Nicotianeae</taxon>
        <taxon>Nicotiana</taxon>
    </lineage>
</organism>
<name>A0A314LB50_NICAT</name>
<sequence>MNPRYTIHEIMPFTRDWTCKIQVIDKIRSKISRDHRVHFQTSIVQDENTFSMLDVNKLREDQICIIIYGPEVPLYDNIFKHFRTYLSSTAKVREPSRFAIPMHRFEWVVDTFSIIEEESMLPLPTKLNMVCFADIEKQIPGDEFGKQTSLNTTSF</sequence>
<accession>A0A314LB50</accession>
<dbReference type="EMBL" id="MJEQ01000178">
    <property type="protein sequence ID" value="OIT38713.1"/>
    <property type="molecule type" value="Genomic_DNA"/>
</dbReference>
<dbReference type="InterPro" id="IPR012340">
    <property type="entry name" value="NA-bd_OB-fold"/>
</dbReference>
<dbReference type="SMR" id="A0A314LB50"/>
<evidence type="ECO:0000313" key="2">
    <source>
        <dbReference type="Proteomes" id="UP000187609"/>
    </source>
</evidence>
<gene>
    <name evidence="1" type="ORF">A4A49_65746</name>
</gene>
<proteinExistence type="predicted"/>
<dbReference type="AlphaFoldDB" id="A0A314LB50"/>
<keyword evidence="2" id="KW-1185">Reference proteome</keyword>
<evidence type="ECO:0000313" key="1">
    <source>
        <dbReference type="EMBL" id="OIT38713.1"/>
    </source>
</evidence>
<protein>
    <submittedName>
        <fullName evidence="1">Uncharacterized protein</fullName>
    </submittedName>
</protein>
<dbReference type="Proteomes" id="UP000187609">
    <property type="component" value="Unassembled WGS sequence"/>
</dbReference>
<dbReference type="Gene3D" id="2.40.50.140">
    <property type="entry name" value="Nucleic acid-binding proteins"/>
    <property type="match status" value="1"/>
</dbReference>
<dbReference type="Gramene" id="OIT38713">
    <property type="protein sequence ID" value="OIT38713"/>
    <property type="gene ID" value="A4A49_65746"/>
</dbReference>
<reference evidence="1" key="1">
    <citation type="submission" date="2016-11" db="EMBL/GenBank/DDBJ databases">
        <title>The genome of Nicotiana attenuata.</title>
        <authorList>
            <person name="Xu S."/>
            <person name="Brockmoeller T."/>
            <person name="Gaquerel E."/>
            <person name="Navarro A."/>
            <person name="Kuhl H."/>
            <person name="Gase K."/>
            <person name="Ling Z."/>
            <person name="Zhou W."/>
            <person name="Kreitzer C."/>
            <person name="Stanke M."/>
            <person name="Tang H."/>
            <person name="Lyons E."/>
            <person name="Pandey P."/>
            <person name="Pandey S.P."/>
            <person name="Timmermann B."/>
            <person name="Baldwin I.T."/>
        </authorList>
    </citation>
    <scope>NUCLEOTIDE SEQUENCE [LARGE SCALE GENOMIC DNA]</scope>
    <source>
        <strain evidence="1">UT</strain>
    </source>
</reference>
<dbReference type="STRING" id="49451.A0A314LB50"/>